<evidence type="ECO:0000313" key="5">
    <source>
        <dbReference type="Proteomes" id="UP000319257"/>
    </source>
</evidence>
<dbReference type="EMBL" id="SKBQ01000011">
    <property type="protein sequence ID" value="TPX18225.1"/>
    <property type="molecule type" value="Genomic_DNA"/>
</dbReference>
<protein>
    <submittedName>
        <fullName evidence="4">Uncharacterized protein</fullName>
    </submittedName>
</protein>
<feature type="domain" description="DUF7785" evidence="2">
    <location>
        <begin position="453"/>
        <end position="553"/>
    </location>
</feature>
<dbReference type="Proteomes" id="UP000319257">
    <property type="component" value="Unassembled WGS sequence"/>
</dbReference>
<dbReference type="GeneID" id="41970181"/>
<dbReference type="InterPro" id="IPR056687">
    <property type="entry name" value="DUF7785"/>
</dbReference>
<feature type="compositionally biased region" description="Low complexity" evidence="1">
    <location>
        <begin position="925"/>
        <end position="937"/>
    </location>
</feature>
<feature type="compositionally biased region" description="Low complexity" evidence="1">
    <location>
        <begin position="570"/>
        <end position="588"/>
    </location>
</feature>
<feature type="compositionally biased region" description="Low complexity" evidence="1">
    <location>
        <begin position="766"/>
        <end position="786"/>
    </location>
</feature>
<feature type="compositionally biased region" description="Basic and acidic residues" evidence="1">
    <location>
        <begin position="96"/>
        <end position="107"/>
    </location>
</feature>
<feature type="region of interest" description="Disordered" evidence="1">
    <location>
        <begin position="888"/>
        <end position="947"/>
    </location>
</feature>
<dbReference type="Pfam" id="PF25009">
    <property type="entry name" value="DUF7785"/>
    <property type="match status" value="1"/>
</dbReference>
<feature type="region of interest" description="Disordered" evidence="1">
    <location>
        <begin position="564"/>
        <end position="811"/>
    </location>
</feature>
<feature type="region of interest" description="Disordered" evidence="1">
    <location>
        <begin position="1"/>
        <end position="51"/>
    </location>
</feature>
<feature type="region of interest" description="Disordered" evidence="1">
    <location>
        <begin position="327"/>
        <end position="346"/>
    </location>
</feature>
<keyword evidence="5" id="KW-1185">Reference proteome</keyword>
<feature type="compositionally biased region" description="Low complexity" evidence="1">
    <location>
        <begin position="648"/>
        <end position="659"/>
    </location>
</feature>
<organism evidence="4 5">
    <name type="scientific">Thyridium curvatum</name>
    <dbReference type="NCBI Taxonomy" id="1093900"/>
    <lineage>
        <taxon>Eukaryota</taxon>
        <taxon>Fungi</taxon>
        <taxon>Dikarya</taxon>
        <taxon>Ascomycota</taxon>
        <taxon>Pezizomycotina</taxon>
        <taxon>Sordariomycetes</taxon>
        <taxon>Sordariomycetidae</taxon>
        <taxon>Thyridiales</taxon>
        <taxon>Thyridiaceae</taxon>
        <taxon>Thyridium</taxon>
    </lineage>
</organism>
<feature type="compositionally biased region" description="Pro residues" evidence="1">
    <location>
        <begin position="756"/>
        <end position="765"/>
    </location>
</feature>
<gene>
    <name evidence="4" type="ORF">E0L32_002734</name>
</gene>
<feature type="compositionally biased region" description="Polar residues" evidence="1">
    <location>
        <begin position="608"/>
        <end position="622"/>
    </location>
</feature>
<evidence type="ECO:0000259" key="2">
    <source>
        <dbReference type="Pfam" id="PF25009"/>
    </source>
</evidence>
<dbReference type="InParanoid" id="A0A507B514"/>
<feature type="compositionally biased region" description="Pro residues" evidence="1">
    <location>
        <begin position="269"/>
        <end position="280"/>
    </location>
</feature>
<feature type="region of interest" description="Disordered" evidence="1">
    <location>
        <begin position="265"/>
        <end position="285"/>
    </location>
</feature>
<reference evidence="4 5" key="1">
    <citation type="submission" date="2019-06" db="EMBL/GenBank/DDBJ databases">
        <title>Draft genome sequence of the filamentous fungus Phialemoniopsis curvata isolated from diesel fuel.</title>
        <authorList>
            <person name="Varaljay V.A."/>
            <person name="Lyon W.J."/>
            <person name="Crouch A.L."/>
            <person name="Drake C.E."/>
            <person name="Hollomon J.M."/>
            <person name="Nadeau L.J."/>
            <person name="Nunn H.S."/>
            <person name="Stevenson B.S."/>
            <person name="Bojanowski C.L."/>
            <person name="Crookes-Goodson W.J."/>
        </authorList>
    </citation>
    <scope>NUCLEOTIDE SEQUENCE [LARGE SCALE GENOMIC DNA]</scope>
    <source>
        <strain evidence="4 5">D216</strain>
    </source>
</reference>
<evidence type="ECO:0000313" key="4">
    <source>
        <dbReference type="EMBL" id="TPX18225.1"/>
    </source>
</evidence>
<name>A0A507B514_9PEZI</name>
<dbReference type="Pfam" id="PF25289">
    <property type="entry name" value="DUF7877"/>
    <property type="match status" value="1"/>
</dbReference>
<dbReference type="RefSeq" id="XP_030999936.1">
    <property type="nucleotide sequence ID" value="XM_031136956.1"/>
</dbReference>
<proteinExistence type="predicted"/>
<dbReference type="InterPro" id="IPR057199">
    <property type="entry name" value="DUF7877"/>
</dbReference>
<feature type="compositionally biased region" description="Pro residues" evidence="1">
    <location>
        <begin position="628"/>
        <end position="642"/>
    </location>
</feature>
<accession>A0A507B514</accession>
<dbReference type="STRING" id="1093900.A0A507B514"/>
<dbReference type="AlphaFoldDB" id="A0A507B514"/>
<feature type="domain" description="DUF7877" evidence="3">
    <location>
        <begin position="62"/>
        <end position="171"/>
    </location>
</feature>
<feature type="compositionally biased region" description="Pro residues" evidence="1">
    <location>
        <begin position="787"/>
        <end position="796"/>
    </location>
</feature>
<comment type="caution">
    <text evidence="4">The sequence shown here is derived from an EMBL/GenBank/DDBJ whole genome shotgun (WGS) entry which is preliminary data.</text>
</comment>
<evidence type="ECO:0000259" key="3">
    <source>
        <dbReference type="Pfam" id="PF25289"/>
    </source>
</evidence>
<feature type="compositionally biased region" description="Pro residues" evidence="1">
    <location>
        <begin position="938"/>
        <end position="947"/>
    </location>
</feature>
<evidence type="ECO:0000256" key="1">
    <source>
        <dbReference type="SAM" id="MobiDB-lite"/>
    </source>
</evidence>
<dbReference type="OrthoDB" id="5354458at2759"/>
<feature type="region of interest" description="Disordered" evidence="1">
    <location>
        <begin position="83"/>
        <end position="111"/>
    </location>
</feature>
<sequence length="947" mass="101584">MAAIAVAPVNGAVPSPQPESPQSSASATKRKRDVSDDGSPDANGAEDVKPLVVDAPVFVRDEKRLVRDFFDVLQSFDVEPPILKRPIPEQSVEGEPQAKRQRSDENTKPLTIAEKVSQDAYSILDDLVLDINEVAKDQIAELERDVAQENGATKADSIAGVTGFREKAHELFRREAKYPKAGSQGSRESRDAVQSGADGGLVLTVFGNAPHGKHLFSSLEHPRLTDRSAKPLQEIALPNGLLTTKVIPAGPSEKSTRTLTLGELFPSPRGLPPLQPPKPPKSSMKGNTLGFYHPELTEKSKYRTGSYFSANVSTGQWLDYSNATPTMPTKTKQRERAQSLAGHKPSTTELEMSEMEALFRGAFSSFAPSKDDSAAMVSSGQMSRMWWQRVGQRNFQKMVEAEVPTEEVEEPASTGSAVVPIDEQAIEEAIENWDDIMIDPSLEDAMGHKSEHDKDVDEVLLEVSDLIETLASYQRNRNLTLPTSQDRYSADPVNGDMLRNGSLAQQPSEEEMATYEVLKAQLALIIKTLPPYAVARLNSDKLDELNVSTKIEIRTEEYKGVMEEDEQAARARQAAAQAAANARPQPQRTPSVSSVPYSNHQYGAPQYGTPSRTPMANPQYYGQTPGRAQPPPPSHQRPPVGPAAPYTQQRPPQAQPFRPNGYTGYAPQMAKPQVPYSHPNMAYSGTPTQPPRMAPHPGYGQPQPPQAPGTPQNRFPPGYPGQYGQHQEGMPGQHTPQQPQYGSPHMNGAPHMQQRPMPPQGPGAPPQHYSQSPQPQQGRPPYGTPQGMPPTQPPPRQYGAGSPGVPTAGLTGYHTVMPEVQQQRLMEQARARASAHERTIGFNEKMSQGVAGGPGNPGAGMGQVAGLAGIGLGTGNVDMAKLAAARANMPGGIGHSPSPKAQMAPVAGPSPGPGSNGIAPPPSASPASLPPSSVSPAPGGPFPRPPA</sequence>
<feature type="compositionally biased region" description="Polar residues" evidence="1">
    <location>
        <begin position="589"/>
        <end position="601"/>
    </location>
</feature>